<evidence type="ECO:0000256" key="1">
    <source>
        <dbReference type="ARBA" id="ARBA00004651"/>
    </source>
</evidence>
<organism evidence="10 11">
    <name type="scientific">Acidobacterium capsulatum (strain ATCC 51196 / DSM 11244 / BCRC 80197 / JCM 7670 / NBRC 15755 / NCIMB 13165 / 161)</name>
    <dbReference type="NCBI Taxonomy" id="240015"/>
    <lineage>
        <taxon>Bacteria</taxon>
        <taxon>Pseudomonadati</taxon>
        <taxon>Acidobacteriota</taxon>
        <taxon>Terriglobia</taxon>
        <taxon>Terriglobales</taxon>
        <taxon>Acidobacteriaceae</taxon>
        <taxon>Acidobacterium</taxon>
    </lineage>
</organism>
<dbReference type="OrthoDB" id="9770036at2"/>
<dbReference type="PANTHER" id="PTHR30572:SF4">
    <property type="entry name" value="ABC TRANSPORTER PERMEASE YTRF"/>
    <property type="match status" value="1"/>
</dbReference>
<dbReference type="InterPro" id="IPR017800">
    <property type="entry name" value="ADOP"/>
</dbReference>
<feature type="transmembrane region" description="Helical" evidence="7">
    <location>
        <begin position="88"/>
        <end position="110"/>
    </location>
</feature>
<feature type="domain" description="ABC3 transporter permease C-terminal" evidence="8">
    <location>
        <begin position="758"/>
        <end position="871"/>
    </location>
</feature>
<dbReference type="eggNOG" id="COG0577">
    <property type="taxonomic scope" value="Bacteria"/>
</dbReference>
<evidence type="ECO:0000313" key="10">
    <source>
        <dbReference type="EMBL" id="ACO31974.1"/>
    </source>
</evidence>
<dbReference type="InterPro" id="IPR003838">
    <property type="entry name" value="ABC3_permease_C"/>
</dbReference>
<dbReference type="InParanoid" id="C1F2X1"/>
<comment type="similarity">
    <text evidence="6">Belongs to the ABC-4 integral membrane protein family.</text>
</comment>
<reference evidence="10 11" key="1">
    <citation type="journal article" date="2009" name="Appl. Environ. Microbiol.">
        <title>Three genomes from the phylum Acidobacteria provide insight into the lifestyles of these microorganisms in soils.</title>
        <authorList>
            <person name="Ward N.L."/>
            <person name="Challacombe J.F."/>
            <person name="Janssen P.H."/>
            <person name="Henrissat B."/>
            <person name="Coutinho P.M."/>
            <person name="Wu M."/>
            <person name="Xie G."/>
            <person name="Haft D.H."/>
            <person name="Sait M."/>
            <person name="Badger J."/>
            <person name="Barabote R.D."/>
            <person name="Bradley B."/>
            <person name="Brettin T.S."/>
            <person name="Brinkac L.M."/>
            <person name="Bruce D."/>
            <person name="Creasy T."/>
            <person name="Daugherty S.C."/>
            <person name="Davidsen T.M."/>
            <person name="DeBoy R.T."/>
            <person name="Detter J.C."/>
            <person name="Dodson R.J."/>
            <person name="Durkin A.S."/>
            <person name="Ganapathy A."/>
            <person name="Gwinn-Giglio M."/>
            <person name="Han C.S."/>
            <person name="Khouri H."/>
            <person name="Kiss H."/>
            <person name="Kothari S.P."/>
            <person name="Madupu R."/>
            <person name="Nelson K.E."/>
            <person name="Nelson W.C."/>
            <person name="Paulsen I."/>
            <person name="Penn K."/>
            <person name="Ren Q."/>
            <person name="Rosovitz M.J."/>
            <person name="Selengut J.D."/>
            <person name="Shrivastava S."/>
            <person name="Sullivan S.A."/>
            <person name="Tapia R."/>
            <person name="Thompson L.S."/>
            <person name="Watkins K.L."/>
            <person name="Yang Q."/>
            <person name="Yu C."/>
            <person name="Zafar N."/>
            <person name="Zhou L."/>
            <person name="Kuske C.R."/>
        </authorList>
    </citation>
    <scope>NUCLEOTIDE SEQUENCE [LARGE SCALE GENOMIC DNA]</scope>
    <source>
        <strain evidence="11">ATCC 51196 / DSM 11244 / BCRC 80197 / JCM 7670 / NBRC 15755 / NCIMB 13165 / 161</strain>
    </source>
</reference>
<dbReference type="Pfam" id="PF12704">
    <property type="entry name" value="MacB_PCD"/>
    <property type="match status" value="2"/>
</dbReference>
<evidence type="ECO:0000256" key="2">
    <source>
        <dbReference type="ARBA" id="ARBA00022475"/>
    </source>
</evidence>
<dbReference type="EMBL" id="CP001472">
    <property type="protein sequence ID" value="ACO31974.1"/>
    <property type="molecule type" value="Genomic_DNA"/>
</dbReference>
<dbReference type="AlphaFoldDB" id="C1F2X1"/>
<feature type="transmembrane region" description="Helical" evidence="7">
    <location>
        <begin position="811"/>
        <end position="836"/>
    </location>
</feature>
<dbReference type="PANTHER" id="PTHR30572">
    <property type="entry name" value="MEMBRANE COMPONENT OF TRANSPORTER-RELATED"/>
    <property type="match status" value="1"/>
</dbReference>
<dbReference type="InterPro" id="IPR047928">
    <property type="entry name" value="Perm_prefix_1"/>
</dbReference>
<evidence type="ECO:0000256" key="4">
    <source>
        <dbReference type="ARBA" id="ARBA00022989"/>
    </source>
</evidence>
<feature type="domain" description="ABC3 transporter permease C-terminal" evidence="8">
    <location>
        <begin position="352"/>
        <end position="469"/>
    </location>
</feature>
<feature type="domain" description="MacB-like periplasmic core" evidence="9">
    <location>
        <begin position="89"/>
        <end position="306"/>
    </location>
</feature>
<feature type="transmembrane region" description="Helical" evidence="7">
    <location>
        <begin position="401"/>
        <end position="422"/>
    </location>
</feature>
<dbReference type="GO" id="GO:0005886">
    <property type="term" value="C:plasma membrane"/>
    <property type="evidence" value="ECO:0007669"/>
    <property type="project" value="UniProtKB-SubCell"/>
</dbReference>
<protein>
    <submittedName>
        <fullName evidence="10">ABC transporter, permease protein</fullName>
    </submittedName>
</protein>
<evidence type="ECO:0000256" key="5">
    <source>
        <dbReference type="ARBA" id="ARBA00023136"/>
    </source>
</evidence>
<gene>
    <name evidence="10" type="ordered locus">ACP_0872</name>
</gene>
<feature type="transmembrane region" description="Helical" evidence="7">
    <location>
        <begin position="492"/>
        <end position="512"/>
    </location>
</feature>
<feature type="domain" description="MacB-like periplasmic core" evidence="9">
    <location>
        <begin position="571"/>
        <end position="709"/>
    </location>
</feature>
<dbReference type="HOGENOM" id="CLU_009433_1_0_0"/>
<dbReference type="NCBIfam" id="NF038403">
    <property type="entry name" value="perm_prefix_1"/>
    <property type="match status" value="1"/>
</dbReference>
<dbReference type="NCBIfam" id="TIGR03434">
    <property type="entry name" value="ADOP"/>
    <property type="match status" value="1"/>
</dbReference>
<dbReference type="Pfam" id="PF02687">
    <property type="entry name" value="FtsX"/>
    <property type="match status" value="2"/>
</dbReference>
<keyword evidence="3 7" id="KW-0812">Transmembrane</keyword>
<keyword evidence="4 7" id="KW-1133">Transmembrane helix</keyword>
<dbReference type="KEGG" id="aca:ACP_0872"/>
<feature type="transmembrane region" description="Helical" evidence="7">
    <location>
        <begin position="346"/>
        <end position="369"/>
    </location>
</feature>
<feature type="transmembrane region" description="Helical" evidence="7">
    <location>
        <begin position="842"/>
        <end position="863"/>
    </location>
</feature>
<accession>C1F2X1</accession>
<dbReference type="Proteomes" id="UP000002207">
    <property type="component" value="Chromosome"/>
</dbReference>
<dbReference type="STRING" id="240015.ACP_0872"/>
<comment type="subcellular location">
    <subcellularLocation>
        <location evidence="1">Cell membrane</location>
        <topology evidence="1">Multi-pass membrane protein</topology>
    </subcellularLocation>
</comment>
<evidence type="ECO:0000256" key="7">
    <source>
        <dbReference type="SAM" id="Phobius"/>
    </source>
</evidence>
<evidence type="ECO:0000313" key="11">
    <source>
        <dbReference type="Proteomes" id="UP000002207"/>
    </source>
</evidence>
<keyword evidence="2" id="KW-1003">Cell membrane</keyword>
<dbReference type="RefSeq" id="WP_015896038.1">
    <property type="nucleotide sequence ID" value="NC_012483.1"/>
</dbReference>
<feature type="transmembrane region" description="Helical" evidence="7">
    <location>
        <begin position="755"/>
        <end position="780"/>
    </location>
</feature>
<dbReference type="InterPro" id="IPR025857">
    <property type="entry name" value="MacB_PCD"/>
</dbReference>
<proteinExistence type="inferred from homology"/>
<evidence type="ECO:0000256" key="3">
    <source>
        <dbReference type="ARBA" id="ARBA00022692"/>
    </source>
</evidence>
<keyword evidence="11" id="KW-1185">Reference proteome</keyword>
<name>C1F2X1_ACIC5</name>
<dbReference type="InterPro" id="IPR050250">
    <property type="entry name" value="Macrolide_Exporter_MacB"/>
</dbReference>
<dbReference type="GO" id="GO:0022857">
    <property type="term" value="F:transmembrane transporter activity"/>
    <property type="evidence" value="ECO:0007669"/>
    <property type="project" value="TreeGrafter"/>
</dbReference>
<sequence length="878" mass="96487">MSWRQLFRRRYWDAERMEEMESFLEHETQENLTRGMSPVEARRRAYVRFGNPQKVREEIWRMNSIEPLQRLMSDLRYALRSLLHNPGYTVLAILTLGLGIGANTAIFTVIDGVLLRPLPYAQQGRIVHVVQTEQHSGQQDIGLSVQDYLDYRSQQHVFTKFAEYHSMLFTLLGTKTPQRVVTGVVSSQFFDVLGVKPVLGRLFTSADETRSAAPVLVLSYVFWQKQFGGDRSVIGRTFAMNDRVHTVIGVLPPLPDYPDANDVYMPVSSCPYRMDPMTIRDRDARMVTAYGRLKPGVSLREADAELSLIAGRMVKAWPKSYRDARDFATHATPVKQELTHAASPTFFALLCASGLVLLLACVNLASLALSRQMRRSRETAIRLATGAGRWDVIRQVLTESLLVALAGAGIGLGIAAGGSRLLETWAARMTPLAGGIHPDFRVLLFGVCSSLVAGLLFAILPAVLAYRTPLTAVNDGGERAAGGEGSTRARNVLVALQVALSFVLLIAAGLMMRSFYNLLSVDPGFRPAHVLSMQLDLNWTKYKKQTAQLEFFHQILDRAEAMPGVESASISWMAPLNSNMSPINGPVHVAGQPVRAGVPAPVVDFETASPDYFRVLGIRLLAGRSFLEIDGPKAPHVVLVNARMAHEYWPHQNAIGQRIQPGQSHDWWRVVGVVGDVREYGLNKAPSATVYVPLDQNPIQNAHLLVKTRSSPLLMANTIAAMIHQIDPQQPVTQVRTLEQMRAAQLGTPRVTATLLSLFALVALFITIVGVNGTVALAVARRSREIGIRIALGATRENILRVVLSQGMKPVAAGLMAGAVVSLFATHAMAHMIFGLTPDDPLTFVSIGILFLTVALVSCVTPARRAMAIDPMKTLRDQ</sequence>
<evidence type="ECO:0000256" key="6">
    <source>
        <dbReference type="ARBA" id="ARBA00038076"/>
    </source>
</evidence>
<keyword evidence="5 7" id="KW-0472">Membrane</keyword>
<evidence type="ECO:0000259" key="8">
    <source>
        <dbReference type="Pfam" id="PF02687"/>
    </source>
</evidence>
<feature type="transmembrane region" description="Helical" evidence="7">
    <location>
        <begin position="442"/>
        <end position="466"/>
    </location>
</feature>
<evidence type="ECO:0000259" key="9">
    <source>
        <dbReference type="Pfam" id="PF12704"/>
    </source>
</evidence>